<keyword evidence="2" id="KW-1185">Reference proteome</keyword>
<dbReference type="Proteomes" id="UP001227268">
    <property type="component" value="Unassembled WGS sequence"/>
</dbReference>
<proteinExistence type="predicted"/>
<evidence type="ECO:0000313" key="1">
    <source>
        <dbReference type="EMBL" id="KAJ9100500.1"/>
    </source>
</evidence>
<gene>
    <name evidence="1" type="ORF">QFC21_003539</name>
</gene>
<organism evidence="1 2">
    <name type="scientific">Naganishia friedmannii</name>
    <dbReference type="NCBI Taxonomy" id="89922"/>
    <lineage>
        <taxon>Eukaryota</taxon>
        <taxon>Fungi</taxon>
        <taxon>Dikarya</taxon>
        <taxon>Basidiomycota</taxon>
        <taxon>Agaricomycotina</taxon>
        <taxon>Tremellomycetes</taxon>
        <taxon>Filobasidiales</taxon>
        <taxon>Filobasidiaceae</taxon>
        <taxon>Naganishia</taxon>
    </lineage>
</organism>
<dbReference type="EMBL" id="JASBWT010000011">
    <property type="protein sequence ID" value="KAJ9100500.1"/>
    <property type="molecule type" value="Genomic_DNA"/>
</dbReference>
<sequence>MGSKKRKKIEDRVPRWLLYLLLTLIILPVAGATLCQSTISCEENNSATTSASTATTTSTSSATAHTSEHHADRSVVVDRAGRLLDLVKYRTRKIRRQLTTSPKAWLVAGFALGPVNGFAVDCGLSKFPRDWKPESDPDHVDSIIARERVRHDAVLKAKKQQHEDQRSVNIAQQAQMDECESGRQQAEQTAAEERAERQLIEETLFAEIDKHWAENSRLHHQSDAKGLKDQFRAARVSRKARQNQLDGVSALCLLLLCVLVGHDLLLSAVLWVGRLLLKRTLACLRKIRAGLQRLYLLSLILLYGLTPRDVVMSTAAMWRRLETSPTPTPSPLPTTPRPPGKRFDRASRHSDENDGDEDRVDPPGNAPVMTFDIDRTIRPTTKDHELPDILEEERPTATAAPLVNRYRTWSTDSSSNNSRVYSDHEPVDLSFGSHPPPSIAAVDWTSVSSGSIFDDVGALASNSVSNSSLSTRHSGGFILYSDHSAMELSFGSHPPPSIAAVDWTSVSSGSIFDDVGALALNSVSNSSLSTHDSGGFILYSDHSMMDLSFGSRPPPSIAASGSGFTVFTHDSADDTPVPVENVFANQALELVRSLYPTALVNDTTLRPATDAGTNDEEATPVNNVVLSAVTSNLRAAVNEVQYDPRFPSGLAEPMSPFSARNGGRLASGTNLPRPPGQAQRLTSTLSRGVHLHNGPRRPDPVEQRRRGLDSARQENAAPALAATPTPIRNPRRYHPDGTPKNRRSKRAGLVEQEKRAIRAAREGETHDGGGEGNGRENGDGEAELTMFLAPT</sequence>
<accession>A0ACC2VNN1</accession>
<name>A0ACC2VNN1_9TREE</name>
<reference evidence="1" key="1">
    <citation type="submission" date="2023-04" db="EMBL/GenBank/DDBJ databases">
        <title>Draft Genome sequencing of Naganishia species isolated from polar environments using Oxford Nanopore Technology.</title>
        <authorList>
            <person name="Leo P."/>
            <person name="Venkateswaran K."/>
        </authorList>
    </citation>
    <scope>NUCLEOTIDE SEQUENCE</scope>
    <source>
        <strain evidence="1">MNA-CCFEE 5423</strain>
    </source>
</reference>
<evidence type="ECO:0000313" key="2">
    <source>
        <dbReference type="Proteomes" id="UP001227268"/>
    </source>
</evidence>
<protein>
    <submittedName>
        <fullName evidence="1">Uncharacterized protein</fullName>
    </submittedName>
</protein>
<comment type="caution">
    <text evidence="1">The sequence shown here is derived from an EMBL/GenBank/DDBJ whole genome shotgun (WGS) entry which is preliminary data.</text>
</comment>